<comment type="cofactor">
    <cofactor evidence="1">
        <name>pyridoxal 5'-phosphate</name>
        <dbReference type="ChEBI" id="CHEBI:597326"/>
    </cofactor>
</comment>
<sequence length="455" mass="50217">MNQPERIDTPWPVPHRGSKELFERAQKVIPGGVMGQGRFAKPHPLYMTKAQGARMWDVDGNEYIDFHCAFGAVLLGHNDPRLRTVIDRTLDQHGVAFSAAHPLESELAERIIKHVPSAEKVIFCCTGSEATYHAIRRSRAHTGRNKILKFEGAYHGWHDYVQWSVHFDPAEAGSPEAPKPVQESAGMIRAAEEGLLTCGYSDTKTLRDIFAKHGADIAAVIVEPIYHNAGVVMPAPDFLSEIRRLCDDNKSVLIFDEVITGFRVGLGGAQAQCGITPDLTTMGKAFANGMPISAIAGKAEIMNGFAPLGKTFFSGTFYGHVLNVAVASGCIEILENDPPYEYLDSLGKRLKAGIQAAIDQTGVPATVGQHGSVWALYFTRRGLANYRDMASFAQTKEHPIHSSFQRWMLESGIYIHPHFIIRGYLNAAHTEADVDHLVDATRRYFIAHKEDLTEL</sequence>
<dbReference type="EMBL" id="CP033361">
    <property type="protein sequence ID" value="QKC75567.1"/>
    <property type="molecule type" value="Genomic_DNA"/>
</dbReference>
<dbReference type="RefSeq" id="WP_064992371.1">
    <property type="nucleotide sequence ID" value="NZ_CP033361.1"/>
</dbReference>
<keyword evidence="5" id="KW-1185">Reference proteome</keyword>
<dbReference type="Gene3D" id="3.90.1150.10">
    <property type="entry name" value="Aspartate Aminotransferase, domain 1"/>
    <property type="match status" value="1"/>
</dbReference>
<evidence type="ECO:0000256" key="3">
    <source>
        <dbReference type="RuleBase" id="RU003560"/>
    </source>
</evidence>
<dbReference type="SUPFAM" id="SSF53383">
    <property type="entry name" value="PLP-dependent transferases"/>
    <property type="match status" value="1"/>
</dbReference>
<protein>
    <submittedName>
        <fullName evidence="4">Aspartate aminotransferase family protein</fullName>
    </submittedName>
</protein>
<dbReference type="GO" id="GO:0008483">
    <property type="term" value="F:transaminase activity"/>
    <property type="evidence" value="ECO:0007669"/>
    <property type="project" value="UniProtKB-KW"/>
</dbReference>
<dbReference type="InterPro" id="IPR015424">
    <property type="entry name" value="PyrdxlP-dep_Trfase"/>
</dbReference>
<dbReference type="PANTHER" id="PTHR43713">
    <property type="entry name" value="GLUTAMATE-1-SEMIALDEHYDE 2,1-AMINOMUTASE"/>
    <property type="match status" value="1"/>
</dbReference>
<dbReference type="AlphaFoldDB" id="A0A6M7UIH5"/>
<dbReference type="KEGG" id="merd:EB233_08460"/>
<dbReference type="InterPro" id="IPR049704">
    <property type="entry name" value="Aminotrans_3_PPA_site"/>
</dbReference>
<name>A0A6M7UIH5_9HYPH</name>
<organism evidence="4 5">
    <name type="scientific">Mesorhizobium erdmanii</name>
    <dbReference type="NCBI Taxonomy" id="1777866"/>
    <lineage>
        <taxon>Bacteria</taxon>
        <taxon>Pseudomonadati</taxon>
        <taxon>Pseudomonadota</taxon>
        <taxon>Alphaproteobacteria</taxon>
        <taxon>Hyphomicrobiales</taxon>
        <taxon>Phyllobacteriaceae</taxon>
        <taxon>Mesorhizobium</taxon>
    </lineage>
</organism>
<dbReference type="InterPro" id="IPR015421">
    <property type="entry name" value="PyrdxlP-dep_Trfase_major"/>
</dbReference>
<evidence type="ECO:0000256" key="1">
    <source>
        <dbReference type="ARBA" id="ARBA00001933"/>
    </source>
</evidence>
<keyword evidence="4" id="KW-0808">Transferase</keyword>
<dbReference type="NCBIfam" id="NF000818">
    <property type="entry name" value="PRK00062.1"/>
    <property type="match status" value="1"/>
</dbReference>
<dbReference type="PROSITE" id="PS00600">
    <property type="entry name" value="AA_TRANSFER_CLASS_3"/>
    <property type="match status" value="1"/>
</dbReference>
<dbReference type="CDD" id="cd00610">
    <property type="entry name" value="OAT_like"/>
    <property type="match status" value="1"/>
</dbReference>
<reference evidence="4 5" key="1">
    <citation type="submission" date="2018-10" db="EMBL/GenBank/DDBJ databases">
        <authorList>
            <person name="Perry B.J."/>
            <person name="Sullivan J.T."/>
            <person name="Murphy R.J.T."/>
            <person name="Ramsay J.P."/>
            <person name="Ronson C.W."/>
        </authorList>
    </citation>
    <scope>NUCLEOTIDE SEQUENCE [LARGE SCALE GENOMIC DNA]</scope>
    <source>
        <strain evidence="4 5">NZP2014</strain>
    </source>
</reference>
<dbReference type="Proteomes" id="UP000503339">
    <property type="component" value="Chromosome"/>
</dbReference>
<evidence type="ECO:0000313" key="4">
    <source>
        <dbReference type="EMBL" id="QKC75567.1"/>
    </source>
</evidence>
<evidence type="ECO:0000256" key="2">
    <source>
        <dbReference type="ARBA" id="ARBA00022898"/>
    </source>
</evidence>
<dbReference type="InterPro" id="IPR015422">
    <property type="entry name" value="PyrdxlP-dep_Trfase_small"/>
</dbReference>
<evidence type="ECO:0000313" key="5">
    <source>
        <dbReference type="Proteomes" id="UP000503339"/>
    </source>
</evidence>
<proteinExistence type="inferred from homology"/>
<comment type="similarity">
    <text evidence="3">Belongs to the class-III pyridoxal-phosphate-dependent aminotransferase family.</text>
</comment>
<accession>A0A6M7UIH5</accession>
<gene>
    <name evidence="4" type="ORF">EB233_08460</name>
</gene>
<dbReference type="Gene3D" id="3.40.640.10">
    <property type="entry name" value="Type I PLP-dependent aspartate aminotransferase-like (Major domain)"/>
    <property type="match status" value="1"/>
</dbReference>
<dbReference type="PANTHER" id="PTHR43713:SF3">
    <property type="entry name" value="GLUTAMATE-1-SEMIALDEHYDE 2,1-AMINOMUTASE 1, CHLOROPLASTIC-RELATED"/>
    <property type="match status" value="1"/>
</dbReference>
<keyword evidence="4" id="KW-0032">Aminotransferase</keyword>
<dbReference type="InterPro" id="IPR005814">
    <property type="entry name" value="Aminotrans_3"/>
</dbReference>
<keyword evidence="2 3" id="KW-0663">Pyridoxal phosphate</keyword>
<dbReference type="Pfam" id="PF00202">
    <property type="entry name" value="Aminotran_3"/>
    <property type="match status" value="1"/>
</dbReference>
<dbReference type="GO" id="GO:0030170">
    <property type="term" value="F:pyridoxal phosphate binding"/>
    <property type="evidence" value="ECO:0007669"/>
    <property type="project" value="InterPro"/>
</dbReference>